<evidence type="ECO:0000313" key="2">
    <source>
        <dbReference type="Proteomes" id="UP000595814"/>
    </source>
</evidence>
<sequence>MNDNKFNISNIDLNKNKIIEKYTFETTILFQLKGITNIYSDGNNYNMSKGNIMIINRNRSFILENISEVGNILMMITINNSYFISIYDEFTSATFELFPDEEKTGKSRSINELRVELARLLMYYSNPSSTTNISMNISINKIMLYLISYFNKERDIKNTYVKNQKIIDILKYMDKNYDKKISIDGLAQKYYMSSSTLSKLFKEETGELFSKYLNDLRSTKSLKDLLYSSLSIEEIALKNGFGNGRTYRRGFKEVFGCTPSQYRKQNNGDTKDFISDSKSDELEKNKDIFEILYSYINSPVENIKQEYIVENNKKLIIDSSINRGQINPKKIIHVGSLDLLLDCENFDELEMIKEDIGINYIGISSIYTSYPDSYLEYEVDDYYVFSKFGKFDSIVETLIQNSIGIFYQISISDIINKKNNYYWQMLNFFKNYKNIYGKLFFNNIRINCIFDFDNIEKSYSIFKMIYKQGKLIDNGLEIGASIPLKYPNYSFSSEKEREIYIKKVVPFCDFLSYSSDPNRIYKYNKNEITNMDFFNEFVYKEIINIKNIVQQWNSNIPIVLSEWNTLTGEKQSINGTFFRAAIILQEVLKLDLLIEAYGFWLNAGIYMNYKFDKENKFNGLELFHNYKGKKPVYNVLLLASRLKGNVRFLGKECMLLQEGDNYQLLLWNPNYFNPNLSEQIRFLESKTVLYNIEIPDIKGNYYQVKRFDFSRNSGAIYYLFQNFKSRYPLDLEARKYLSTMSTPKISIFDVSIQDGFNYSFILDTNAIVLLEFKAIYK</sequence>
<reference evidence="1 2" key="1">
    <citation type="journal article" date="2022" name="Int. J. Syst. Evol. Microbiol.">
        <title>Miniphocaeibacter halophilus sp. nov., an ammonium-tolerant acetate-producing bacterium isolated from a biogas system.</title>
        <authorList>
            <person name="Schnurer A."/>
            <person name="Singh A."/>
            <person name="Bi S."/>
            <person name="Qiao W."/>
            <person name="Westerholm M."/>
        </authorList>
    </citation>
    <scope>NUCLEOTIDE SEQUENCE [LARGE SCALE GENOMIC DNA]</scope>
    <source>
        <strain evidence="1 2">AMB_01</strain>
    </source>
</reference>
<organism evidence="1 2">
    <name type="scientific">Miniphocaeibacter halophilus</name>
    <dbReference type="NCBI Taxonomy" id="2931922"/>
    <lineage>
        <taxon>Bacteria</taxon>
        <taxon>Bacillati</taxon>
        <taxon>Bacillota</taxon>
        <taxon>Tissierellia</taxon>
        <taxon>Tissierellales</taxon>
        <taxon>Peptoniphilaceae</taxon>
        <taxon>Miniphocaeibacter</taxon>
    </lineage>
</organism>
<keyword evidence="2" id="KW-1185">Reference proteome</keyword>
<protein>
    <submittedName>
        <fullName evidence="1">Helix-turn-helix domain-containing protein</fullName>
    </submittedName>
</protein>
<gene>
    <name evidence="1" type="ORF">JFY71_07875</name>
</gene>
<evidence type="ECO:0000313" key="1">
    <source>
        <dbReference type="EMBL" id="QQK07237.1"/>
    </source>
</evidence>
<dbReference type="Proteomes" id="UP000595814">
    <property type="component" value="Chromosome"/>
</dbReference>
<name>A0AC61MNZ0_9FIRM</name>
<dbReference type="EMBL" id="CP066744">
    <property type="protein sequence ID" value="QQK07237.1"/>
    <property type="molecule type" value="Genomic_DNA"/>
</dbReference>
<accession>A0AC61MNZ0</accession>
<proteinExistence type="predicted"/>